<gene>
    <name evidence="7" type="ORF">NQ315_012801</name>
</gene>
<dbReference type="Pfam" id="PF13873">
    <property type="entry name" value="Myb_DNA-bind_5"/>
    <property type="match status" value="1"/>
</dbReference>
<dbReference type="PANTHER" id="PTHR23098">
    <property type="entry name" value="AGAP001331-PA-RELATED"/>
    <property type="match status" value="1"/>
</dbReference>
<evidence type="ECO:0000313" key="8">
    <source>
        <dbReference type="Proteomes" id="UP001159042"/>
    </source>
</evidence>
<feature type="domain" description="Myb/SANT-like DNA-binding" evidence="6">
    <location>
        <begin position="7"/>
        <end position="83"/>
    </location>
</feature>
<proteinExistence type="predicted"/>
<evidence type="ECO:0000259" key="6">
    <source>
        <dbReference type="Pfam" id="PF13873"/>
    </source>
</evidence>
<dbReference type="Proteomes" id="UP001159042">
    <property type="component" value="Unassembled WGS sequence"/>
</dbReference>
<evidence type="ECO:0000256" key="3">
    <source>
        <dbReference type="ARBA" id="ARBA00023015"/>
    </source>
</evidence>
<evidence type="ECO:0000313" key="7">
    <source>
        <dbReference type="EMBL" id="KAJ8911548.1"/>
    </source>
</evidence>
<dbReference type="EMBL" id="JANEYG010000181">
    <property type="protein sequence ID" value="KAJ8911548.1"/>
    <property type="molecule type" value="Genomic_DNA"/>
</dbReference>
<reference evidence="7 8" key="1">
    <citation type="journal article" date="2023" name="Insect Mol. Biol.">
        <title>Genome sequencing provides insights into the evolution of gene families encoding plant cell wall-degrading enzymes in longhorned beetles.</title>
        <authorList>
            <person name="Shin N.R."/>
            <person name="Okamura Y."/>
            <person name="Kirsch R."/>
            <person name="Pauchet Y."/>
        </authorList>
    </citation>
    <scope>NUCLEOTIDE SEQUENCE [LARGE SCALE GENOMIC DNA]</scope>
    <source>
        <strain evidence="7">EAD_L_NR</strain>
    </source>
</reference>
<comment type="caution">
    <text evidence="7">The sequence shown here is derived from an EMBL/GenBank/DDBJ whole genome shotgun (WGS) entry which is preliminary data.</text>
</comment>
<organism evidence="7 8">
    <name type="scientific">Exocentrus adspersus</name>
    <dbReference type="NCBI Taxonomy" id="1586481"/>
    <lineage>
        <taxon>Eukaryota</taxon>
        <taxon>Metazoa</taxon>
        <taxon>Ecdysozoa</taxon>
        <taxon>Arthropoda</taxon>
        <taxon>Hexapoda</taxon>
        <taxon>Insecta</taxon>
        <taxon>Pterygota</taxon>
        <taxon>Neoptera</taxon>
        <taxon>Endopterygota</taxon>
        <taxon>Coleoptera</taxon>
        <taxon>Polyphaga</taxon>
        <taxon>Cucujiformia</taxon>
        <taxon>Chrysomeloidea</taxon>
        <taxon>Cerambycidae</taxon>
        <taxon>Lamiinae</taxon>
        <taxon>Acanthocinini</taxon>
        <taxon>Exocentrus</taxon>
    </lineage>
</organism>
<keyword evidence="8" id="KW-1185">Reference proteome</keyword>
<protein>
    <recommendedName>
        <fullName evidence="2">Regulatory protein zeste</fullName>
    </recommendedName>
</protein>
<comment type="subunit">
    <text evidence="1">Self-associates forming complexes of several hundred monomers.</text>
</comment>
<keyword evidence="3" id="KW-0805">Transcription regulation</keyword>
<evidence type="ECO:0000256" key="4">
    <source>
        <dbReference type="ARBA" id="ARBA00023163"/>
    </source>
</evidence>
<sequence>MKEKTKRAPNFSSSEEELLVSLVDKRKEVLECKKTDINASKLKEQAWQNLTAEFNANNSQPRDAQTLRRKYENIKKRTKKRYADEKVYLKGTGGGPTKHIKFNSVDESVKSILGTRVTGKASEFDDDHEINTDDRENRIPVILSPLVVHIPEAEEHNVLEIVDDVSLCIESGTKEAEVSQTGFTLQGCSETRNESVKQASKDWSKYDPAMLQQPRSCKFVPSVAKKKGLVLGPLSTQTTLRSASKHTSNTVWTQVGNAKLELLQLQKQIILEDNQQKRERENEIHAKTLQYMKEEHDIKIKILEMELAYVKKKK</sequence>
<accession>A0AAV8VBH7</accession>
<keyword evidence="4" id="KW-0804">Transcription</keyword>
<comment type="function">
    <text evidence="5">Involved in transvection phenomena (= synapsis-dependent gene expression), where the synaptic pairing of chromosomes carrying genes with which zeste interacts influences the expression of these genes. Zeste binds to DNA and stimulates transcription from a nearby promoter.</text>
</comment>
<dbReference type="InterPro" id="IPR028002">
    <property type="entry name" value="Myb_DNA-bind_5"/>
</dbReference>
<evidence type="ECO:0000256" key="1">
    <source>
        <dbReference type="ARBA" id="ARBA00011764"/>
    </source>
</evidence>
<dbReference type="AlphaFoldDB" id="A0AAV8VBH7"/>
<evidence type="ECO:0000256" key="5">
    <source>
        <dbReference type="ARBA" id="ARBA00025466"/>
    </source>
</evidence>
<dbReference type="PANTHER" id="PTHR23098:SF16">
    <property type="entry name" value="REGULATORY PROTEIN ZESTE"/>
    <property type="match status" value="1"/>
</dbReference>
<name>A0AAV8VBH7_9CUCU</name>
<dbReference type="GO" id="GO:0005634">
    <property type="term" value="C:nucleus"/>
    <property type="evidence" value="ECO:0007669"/>
    <property type="project" value="TreeGrafter"/>
</dbReference>
<evidence type="ECO:0000256" key="2">
    <source>
        <dbReference type="ARBA" id="ARBA00016807"/>
    </source>
</evidence>